<evidence type="ECO:0000256" key="3">
    <source>
        <dbReference type="ARBA" id="ARBA00022989"/>
    </source>
</evidence>
<dbReference type="EMBL" id="PNYC01000002">
    <property type="protein sequence ID" value="PMS38223.1"/>
    <property type="molecule type" value="Genomic_DNA"/>
</dbReference>
<comment type="subcellular location">
    <subcellularLocation>
        <location evidence="1">Membrane</location>
        <topology evidence="1">Single-pass membrane protein</topology>
    </subcellularLocation>
</comment>
<dbReference type="GO" id="GO:0055085">
    <property type="term" value="P:transmembrane transport"/>
    <property type="evidence" value="ECO:0007669"/>
    <property type="project" value="InterPro"/>
</dbReference>
<evidence type="ECO:0000256" key="2">
    <source>
        <dbReference type="ARBA" id="ARBA00022692"/>
    </source>
</evidence>
<dbReference type="Pfam" id="PF03544">
    <property type="entry name" value="TonB_C"/>
    <property type="match status" value="1"/>
</dbReference>
<dbReference type="OrthoDB" id="9135560at2"/>
<dbReference type="RefSeq" id="WP_018438533.1">
    <property type="nucleotide sequence ID" value="NZ_KB890164.1"/>
</dbReference>
<sequence>MSTLESSALLWPLPPSAYAPARPEPSPWRGRRGLLASVALHAAAVAALVAWSSYVPKSAPSEKVVTLVLERPAPQPLKIVPPKVEPLKEVPRAQPEPVHRSVPRVVPQPLRSAPAPQPRMVAAPAETAQIAAAPPAQSATPAPVAAPSAPPASRVIGQEGIPSDYVNQVFQRINSSAAAHYPRIARFNHLEGRVGYRLTLAPDGSLLHCELHSSGDATLDAAANDAIRAAAPFPRLPDLGGSSYVLQGAIVYQAD</sequence>
<evidence type="ECO:0000313" key="6">
    <source>
        <dbReference type="EMBL" id="PMS38223.1"/>
    </source>
</evidence>
<name>A0A2N7X8Z8_9BURK</name>
<feature type="domain" description="TonB C-terminal" evidence="5">
    <location>
        <begin position="166"/>
        <end position="255"/>
    </location>
</feature>
<evidence type="ECO:0000313" key="7">
    <source>
        <dbReference type="Proteomes" id="UP000235777"/>
    </source>
</evidence>
<dbReference type="AlphaFoldDB" id="A0A2N7X8Z8"/>
<evidence type="ECO:0000259" key="5">
    <source>
        <dbReference type="PROSITE" id="PS52015"/>
    </source>
</evidence>
<dbReference type="PROSITE" id="PS52015">
    <property type="entry name" value="TONB_CTD"/>
    <property type="match status" value="1"/>
</dbReference>
<dbReference type="NCBIfam" id="TIGR01352">
    <property type="entry name" value="tonB_Cterm"/>
    <property type="match status" value="1"/>
</dbReference>
<evidence type="ECO:0000256" key="1">
    <source>
        <dbReference type="ARBA" id="ARBA00004167"/>
    </source>
</evidence>
<keyword evidence="2" id="KW-0812">Transmembrane</keyword>
<dbReference type="InterPro" id="IPR006260">
    <property type="entry name" value="TonB/TolA_C"/>
</dbReference>
<keyword evidence="4" id="KW-0472">Membrane</keyword>
<reference evidence="6 7" key="1">
    <citation type="submission" date="2018-01" db="EMBL/GenBank/DDBJ databases">
        <title>Whole genome analyses suggest that Burkholderia sensu lato contains two further novel genera in the rhizoxinica-symbiotica group Mycetohabitans gen. nov., and Trinickia gen. nov.: implications for the evolution of diazotrophy and nodulation in the Burkholderiaceae.</title>
        <authorList>
            <person name="Estrada-de los Santos P."/>
            <person name="Palmer M."/>
            <person name="Chavez-Ramirez B."/>
            <person name="Beukes C."/>
            <person name="Steenkamp E.T."/>
            <person name="Hirsch A.M."/>
            <person name="Manyaka P."/>
            <person name="Maluk M."/>
            <person name="Lafos M."/>
            <person name="Crook M."/>
            <person name="Gross E."/>
            <person name="Simon M.F."/>
            <person name="Bueno dos Reis Junior F."/>
            <person name="Poole P.S."/>
            <person name="Venter S.N."/>
            <person name="James E.K."/>
        </authorList>
    </citation>
    <scope>NUCLEOTIDE SEQUENCE [LARGE SCALE GENOMIC DNA]</scope>
    <source>
        <strain evidence="6 7">JPY 581</strain>
    </source>
</reference>
<accession>A0A2N7X8Z8</accession>
<dbReference type="SUPFAM" id="SSF74653">
    <property type="entry name" value="TolA/TonB C-terminal domain"/>
    <property type="match status" value="1"/>
</dbReference>
<gene>
    <name evidence="6" type="ORF">C0Z20_05495</name>
</gene>
<organism evidence="6 7">
    <name type="scientific">Trinickia symbiotica</name>
    <dbReference type="NCBI Taxonomy" id="863227"/>
    <lineage>
        <taxon>Bacteria</taxon>
        <taxon>Pseudomonadati</taxon>
        <taxon>Pseudomonadota</taxon>
        <taxon>Betaproteobacteria</taxon>
        <taxon>Burkholderiales</taxon>
        <taxon>Burkholderiaceae</taxon>
        <taxon>Trinickia</taxon>
    </lineage>
</organism>
<dbReference type="GO" id="GO:0016020">
    <property type="term" value="C:membrane"/>
    <property type="evidence" value="ECO:0007669"/>
    <property type="project" value="UniProtKB-SubCell"/>
</dbReference>
<dbReference type="STRING" id="863227.GCA_000373005_00039"/>
<keyword evidence="3" id="KW-1133">Transmembrane helix</keyword>
<evidence type="ECO:0000256" key="4">
    <source>
        <dbReference type="ARBA" id="ARBA00023136"/>
    </source>
</evidence>
<keyword evidence="7" id="KW-1185">Reference proteome</keyword>
<dbReference type="InterPro" id="IPR037682">
    <property type="entry name" value="TonB_C"/>
</dbReference>
<comment type="caution">
    <text evidence="6">The sequence shown here is derived from an EMBL/GenBank/DDBJ whole genome shotgun (WGS) entry which is preliminary data.</text>
</comment>
<dbReference type="Gene3D" id="3.30.1150.10">
    <property type="match status" value="1"/>
</dbReference>
<protein>
    <recommendedName>
        <fullName evidence="5">TonB C-terminal domain-containing protein</fullName>
    </recommendedName>
</protein>
<proteinExistence type="predicted"/>
<dbReference type="Proteomes" id="UP000235777">
    <property type="component" value="Unassembled WGS sequence"/>
</dbReference>